<dbReference type="Proteomes" id="UP000249910">
    <property type="component" value="Chromosome"/>
</dbReference>
<evidence type="ECO:0000313" key="1">
    <source>
        <dbReference type="EMBL" id="ASG68389.1"/>
    </source>
</evidence>
<keyword evidence="2" id="KW-1185">Reference proteome</keyword>
<name>A0ABN5AWV6_9GAMM</name>
<evidence type="ECO:0008006" key="3">
    <source>
        <dbReference type="Google" id="ProtNLM"/>
    </source>
</evidence>
<proteinExistence type="predicted"/>
<accession>A0ABN5AWV6</accession>
<evidence type="ECO:0000313" key="2">
    <source>
        <dbReference type="Proteomes" id="UP000249910"/>
    </source>
</evidence>
<protein>
    <recommendedName>
        <fullName evidence="3">Lipoprotein</fullName>
    </recommendedName>
</protein>
<dbReference type="RefSeq" id="WP_088772877.1">
    <property type="nucleotide sequence ID" value="NZ_CP022132.1"/>
</dbReference>
<gene>
    <name evidence="1" type="ORF">CDV26_08300</name>
</gene>
<organism evidence="1 2">
    <name type="scientific">Francisella halioticida</name>
    <dbReference type="NCBI Taxonomy" id="549298"/>
    <lineage>
        <taxon>Bacteria</taxon>
        <taxon>Pseudomonadati</taxon>
        <taxon>Pseudomonadota</taxon>
        <taxon>Gammaproteobacteria</taxon>
        <taxon>Thiotrichales</taxon>
        <taxon>Francisellaceae</taxon>
        <taxon>Francisella</taxon>
    </lineage>
</organism>
<dbReference type="PROSITE" id="PS51257">
    <property type="entry name" value="PROKAR_LIPOPROTEIN"/>
    <property type="match status" value="1"/>
</dbReference>
<sequence>MNKTIKLSAIVLLCVLAYACAIVSKDNFLYLGHPSSFPDYNVYYDKVEKNYLFIDKDGCFDKSASGSGTCMALNHKEANNFVENILPKMLDRRSRILEKHSKEKIIAYLKESKRKAVIKVIDTTGIKVMPVKEIEVDGKDEYHLVSRKYNVKVNLKIMLDASKQDNNLRVLYSLRMPGVINTPYKSLKPFMLDPEFLNKVMNKKYIKSAEQKQEENLEQRKKEKQKFKELNHYLDNDLEVK</sequence>
<reference evidence="1 2" key="1">
    <citation type="submission" date="2017-06" db="EMBL/GenBank/DDBJ databases">
        <title>Complete genome of Francisella halioticida.</title>
        <authorList>
            <person name="Sjodin A."/>
        </authorList>
    </citation>
    <scope>NUCLEOTIDE SEQUENCE [LARGE SCALE GENOMIC DNA]</scope>
    <source>
        <strain evidence="1 2">DSM 23729</strain>
    </source>
</reference>
<dbReference type="EMBL" id="CP022132">
    <property type="protein sequence ID" value="ASG68389.1"/>
    <property type="molecule type" value="Genomic_DNA"/>
</dbReference>